<dbReference type="Proteomes" id="UP000178485">
    <property type="component" value="Chromosome i"/>
</dbReference>
<dbReference type="InterPro" id="IPR002641">
    <property type="entry name" value="PNPLA_dom"/>
</dbReference>
<feature type="domain" description="PNPLA" evidence="5">
    <location>
        <begin position="30"/>
        <end position="226"/>
    </location>
</feature>
<evidence type="ECO:0000313" key="6">
    <source>
        <dbReference type="EMBL" id="SCM59749.1"/>
    </source>
</evidence>
<keyword evidence="3 4" id="KW-0443">Lipid metabolism</keyword>
<dbReference type="PANTHER" id="PTHR14226">
    <property type="entry name" value="NEUROPATHY TARGET ESTERASE/SWISS CHEESE D.MELANOGASTER"/>
    <property type="match status" value="1"/>
</dbReference>
<organism evidence="6 7">
    <name type="scientific">Petrimonas mucosa</name>
    <dbReference type="NCBI Taxonomy" id="1642646"/>
    <lineage>
        <taxon>Bacteria</taxon>
        <taxon>Pseudomonadati</taxon>
        <taxon>Bacteroidota</taxon>
        <taxon>Bacteroidia</taxon>
        <taxon>Bacteroidales</taxon>
        <taxon>Dysgonomonadaceae</taxon>
        <taxon>Petrimonas</taxon>
    </lineage>
</organism>
<evidence type="ECO:0000256" key="1">
    <source>
        <dbReference type="ARBA" id="ARBA00022801"/>
    </source>
</evidence>
<evidence type="ECO:0000256" key="2">
    <source>
        <dbReference type="ARBA" id="ARBA00022963"/>
    </source>
</evidence>
<dbReference type="GO" id="GO:0016787">
    <property type="term" value="F:hydrolase activity"/>
    <property type="evidence" value="ECO:0007669"/>
    <property type="project" value="UniProtKB-UniRule"/>
</dbReference>
<dbReference type="CDD" id="cd07205">
    <property type="entry name" value="Pat_PNPLA6_PNPLA7_NTE1_like"/>
    <property type="match status" value="1"/>
</dbReference>
<dbReference type="KEGG" id="pmuc:ING2E5A_2955"/>
<feature type="short sequence motif" description="GXGXXG" evidence="4">
    <location>
        <begin position="34"/>
        <end position="39"/>
    </location>
</feature>
<dbReference type="GO" id="GO:0016042">
    <property type="term" value="P:lipid catabolic process"/>
    <property type="evidence" value="ECO:0007669"/>
    <property type="project" value="UniProtKB-UniRule"/>
</dbReference>
<dbReference type="EMBL" id="LT608328">
    <property type="protein sequence ID" value="SCM59749.1"/>
    <property type="molecule type" value="Genomic_DNA"/>
</dbReference>
<gene>
    <name evidence="6" type="primary">ylbK3</name>
    <name evidence="6" type="ORF">ING2E5A_2955</name>
</gene>
<dbReference type="InterPro" id="IPR050301">
    <property type="entry name" value="NTE"/>
</dbReference>
<dbReference type="AlphaFoldDB" id="A0A1G4GB46"/>
<feature type="short sequence motif" description="DGA/G" evidence="4">
    <location>
        <begin position="213"/>
        <end position="215"/>
    </location>
</feature>
<dbReference type="Pfam" id="PF19143">
    <property type="entry name" value="Omp85_2"/>
    <property type="match status" value="1"/>
</dbReference>
<protein>
    <submittedName>
        <fullName evidence="6">Putative NTE family protein YlbK</fullName>
    </submittedName>
</protein>
<dbReference type="RefSeq" id="WP_071137983.1">
    <property type="nucleotide sequence ID" value="NZ_LT608328.1"/>
</dbReference>
<evidence type="ECO:0000256" key="4">
    <source>
        <dbReference type="PROSITE-ProRule" id="PRU01161"/>
    </source>
</evidence>
<dbReference type="SUPFAM" id="SSF52151">
    <property type="entry name" value="FabD/lysophospholipase-like"/>
    <property type="match status" value="1"/>
</dbReference>
<dbReference type="Gene3D" id="3.40.1090.10">
    <property type="entry name" value="Cytosolic phospholipase A2 catalytic domain"/>
    <property type="match status" value="2"/>
</dbReference>
<name>A0A1G4GB46_9BACT</name>
<dbReference type="PROSITE" id="PS51635">
    <property type="entry name" value="PNPLA"/>
    <property type="match status" value="1"/>
</dbReference>
<feature type="active site" description="Proton acceptor" evidence="4">
    <location>
        <position position="213"/>
    </location>
</feature>
<dbReference type="PANTHER" id="PTHR14226:SF76">
    <property type="entry name" value="NTE FAMILY PROTEIN RSSA"/>
    <property type="match status" value="1"/>
</dbReference>
<sequence length="739" mass="83338">MKKVLSIFLITCCLTATLAGQELQRKKVGVVLSGGGAKGFAHVGVLRVLEEAGIPIDFIAGTSMGAVVGGLYAAGYSSHMIDSLVKVQDWSYLMRDDIYRKNQHVFMRDRRERYLISLPYQLQFRGKRGKVTLPPGVYEGQNIYALFLKLTAGYHQNIDFDQLPIPFGCVAADVRTGREVVLREGNLPEAIRASMAIPGVFTPVEKDSMLLIDGGVINNFPVDLVREMGADLVIGVIFPPDREQIEKQKGSINEVTGQLWNFIGQGKLRRNMADTDLLITPDVNSFGMLEFQRPAIDTIISRGREAAEGKWKELIELKESLTPDGSIPVAKPGKNPYLGLDTLRINTIRIEGIPQQETSHIARWIDLQKQSVTREELDRMTARIYGSGWFSKVSYRLEGENPFDLVFMVEVKESNNLNLGIYFDTNDMAAILANTTIRLNTSLNSLFDLSARLSRNPYLMIDYSINKGIFYRGGLNYTISSNDISIYRRGDIIHNLGITRNALDLVFSEFYFGNIMLQLKGGMEHFHFFKALQSRSDPRQTEPDNQLFFSYRLNGVYDNLNRINFPTSGLYFAFQYSLHTDNFVGMRNNTPLSVLKMDFYKPLPVNDKFCITPRINARYVMNDSVPYMYRNIVGGKFDGQYLQQQISLQGSAGMELMQNALLAADLMLHYRFSAKSHLYTNINFTTDSGRLQTLFKGDAYTGVNVGYSSLTVAGPLRVELGYSGLSRKFHPFVSFGYFF</sequence>
<dbReference type="Pfam" id="PF01734">
    <property type="entry name" value="Patatin"/>
    <property type="match status" value="1"/>
</dbReference>
<evidence type="ECO:0000256" key="3">
    <source>
        <dbReference type="ARBA" id="ARBA00023098"/>
    </source>
</evidence>
<dbReference type="Gene3D" id="3.10.20.310">
    <property type="entry name" value="membrane protein fhac"/>
    <property type="match status" value="1"/>
</dbReference>
<accession>A0A1G4GB46</accession>
<evidence type="ECO:0000313" key="7">
    <source>
        <dbReference type="Proteomes" id="UP000178485"/>
    </source>
</evidence>
<dbReference type="InterPro" id="IPR043864">
    <property type="entry name" value="Omp85-like_dom"/>
</dbReference>
<dbReference type="STRING" id="1642646.ING2E5A_2955"/>
<reference evidence="6 7" key="1">
    <citation type="submission" date="2016-08" db="EMBL/GenBank/DDBJ databases">
        <authorList>
            <person name="Seilhamer J.J."/>
        </authorList>
    </citation>
    <scope>NUCLEOTIDE SEQUENCE [LARGE SCALE GENOMIC DNA]</scope>
    <source>
        <strain evidence="6">ING2-E5A</strain>
    </source>
</reference>
<dbReference type="InterPro" id="IPR016035">
    <property type="entry name" value="Acyl_Trfase/lysoPLipase"/>
</dbReference>
<proteinExistence type="predicted"/>
<feature type="short sequence motif" description="GXSXG" evidence="4">
    <location>
        <begin position="61"/>
        <end position="65"/>
    </location>
</feature>
<evidence type="ECO:0000259" key="5">
    <source>
        <dbReference type="PROSITE" id="PS51635"/>
    </source>
</evidence>
<feature type="active site" description="Nucleophile" evidence="4">
    <location>
        <position position="63"/>
    </location>
</feature>
<keyword evidence="2 4" id="KW-0442">Lipid degradation</keyword>
<keyword evidence="7" id="KW-1185">Reference proteome</keyword>
<keyword evidence="1 4" id="KW-0378">Hydrolase</keyword>
<dbReference type="Gene3D" id="2.40.160.50">
    <property type="entry name" value="membrane protein fhac: a member of the omp85/tpsb transporter family"/>
    <property type="match status" value="1"/>
</dbReference>